<dbReference type="PANTHER" id="PTHR46950">
    <property type="entry name" value="MAGNESIUM TRANSPORTER CORA-LIKE FAMILY PROTEIN"/>
    <property type="match status" value="1"/>
</dbReference>
<accession>A0A833QS73</accession>
<evidence type="ECO:0000313" key="2">
    <source>
        <dbReference type="Proteomes" id="UP000623129"/>
    </source>
</evidence>
<dbReference type="PANTHER" id="PTHR46950:SF2">
    <property type="entry name" value="MAGNESIUM TRANSPORTER CORA-LIKE FAMILY PROTEIN"/>
    <property type="match status" value="1"/>
</dbReference>
<organism evidence="1 2">
    <name type="scientific">Carex littledalei</name>
    <dbReference type="NCBI Taxonomy" id="544730"/>
    <lineage>
        <taxon>Eukaryota</taxon>
        <taxon>Viridiplantae</taxon>
        <taxon>Streptophyta</taxon>
        <taxon>Embryophyta</taxon>
        <taxon>Tracheophyta</taxon>
        <taxon>Spermatophyta</taxon>
        <taxon>Magnoliopsida</taxon>
        <taxon>Liliopsida</taxon>
        <taxon>Poales</taxon>
        <taxon>Cyperaceae</taxon>
        <taxon>Cyperoideae</taxon>
        <taxon>Cariceae</taxon>
        <taxon>Carex</taxon>
        <taxon>Carex subgen. Euthyceras</taxon>
    </lineage>
</organism>
<keyword evidence="2" id="KW-1185">Reference proteome</keyword>
<dbReference type="AlphaFoldDB" id="A0A833QS73"/>
<protein>
    <submittedName>
        <fullName evidence="1">Uncharacterized protein</fullName>
    </submittedName>
</protein>
<dbReference type="Proteomes" id="UP000623129">
    <property type="component" value="Unassembled WGS sequence"/>
</dbReference>
<gene>
    <name evidence="1" type="ORF">FCM35_KLT10628</name>
</gene>
<reference evidence="1" key="1">
    <citation type="submission" date="2020-01" db="EMBL/GenBank/DDBJ databases">
        <title>Genome sequence of Kobresia littledalei, the first chromosome-level genome in the family Cyperaceae.</title>
        <authorList>
            <person name="Qu G."/>
        </authorList>
    </citation>
    <scope>NUCLEOTIDE SEQUENCE</scope>
    <source>
        <strain evidence="1">C.B.Clarke</strain>
        <tissue evidence="1">Leaf</tissue>
    </source>
</reference>
<evidence type="ECO:0000313" key="1">
    <source>
        <dbReference type="EMBL" id="KAF3324471.1"/>
    </source>
</evidence>
<name>A0A833QS73_9POAL</name>
<dbReference type="EMBL" id="SWLB01000021">
    <property type="protein sequence ID" value="KAF3324471.1"/>
    <property type="molecule type" value="Genomic_DNA"/>
</dbReference>
<comment type="caution">
    <text evidence="1">The sequence shown here is derived from an EMBL/GenBank/DDBJ whole genome shotgun (WGS) entry which is preliminary data.</text>
</comment>
<proteinExistence type="predicted"/>
<sequence>MPGTDLWTDGLICAFELVRNRNLSRANSAVPTKTLVSKTSTFEQQTLNKYTLLDSVPLINLKIEEEDVNVSSKPFRGAPESQWVPIGWGRISELVRKINSGMDMDEEKINNLIDDGDDLTVADVAAPYFERPAGPTWWCHIAAGHPAIDSWLRNVHRAPASSRYTYCFERRKPAYE</sequence>
<dbReference type="OrthoDB" id="1931410at2759"/>